<dbReference type="SUPFAM" id="SSF57756">
    <property type="entry name" value="Retrovirus zinc finger-like domains"/>
    <property type="match status" value="1"/>
</dbReference>
<feature type="domain" description="CCHC-type" evidence="4">
    <location>
        <begin position="647"/>
        <end position="662"/>
    </location>
</feature>
<evidence type="ECO:0000256" key="2">
    <source>
        <dbReference type="SAM" id="Coils"/>
    </source>
</evidence>
<gene>
    <name evidence="5" type="ORF">SMACR_09760</name>
</gene>
<dbReference type="GO" id="GO:0008270">
    <property type="term" value="F:zinc ion binding"/>
    <property type="evidence" value="ECO:0007669"/>
    <property type="project" value="UniProtKB-KW"/>
</dbReference>
<feature type="compositionally biased region" description="Acidic residues" evidence="3">
    <location>
        <begin position="363"/>
        <end position="379"/>
    </location>
</feature>
<dbReference type="GO" id="GO:0003676">
    <property type="term" value="F:nucleic acid binding"/>
    <property type="evidence" value="ECO:0007669"/>
    <property type="project" value="InterPro"/>
</dbReference>
<evidence type="ECO:0000313" key="5">
    <source>
        <dbReference type="EMBL" id="KAA8620664.1"/>
    </source>
</evidence>
<evidence type="ECO:0000259" key="4">
    <source>
        <dbReference type="PROSITE" id="PS50158"/>
    </source>
</evidence>
<keyword evidence="1" id="KW-0862">Zinc</keyword>
<dbReference type="SMART" id="SM00343">
    <property type="entry name" value="ZnF_C2HC"/>
    <property type="match status" value="1"/>
</dbReference>
<dbReference type="InterPro" id="IPR001878">
    <property type="entry name" value="Znf_CCHC"/>
</dbReference>
<evidence type="ECO:0000256" key="1">
    <source>
        <dbReference type="PROSITE-ProRule" id="PRU00047"/>
    </source>
</evidence>
<dbReference type="AlphaFoldDB" id="A0A8S8Z978"/>
<organism evidence="5 6">
    <name type="scientific">Sordaria macrospora</name>
    <dbReference type="NCBI Taxonomy" id="5147"/>
    <lineage>
        <taxon>Eukaryota</taxon>
        <taxon>Fungi</taxon>
        <taxon>Dikarya</taxon>
        <taxon>Ascomycota</taxon>
        <taxon>Pezizomycotina</taxon>
        <taxon>Sordariomycetes</taxon>
        <taxon>Sordariomycetidae</taxon>
        <taxon>Sordariales</taxon>
        <taxon>Sordariaceae</taxon>
        <taxon>Sordaria</taxon>
    </lineage>
</organism>
<evidence type="ECO:0000313" key="6">
    <source>
        <dbReference type="Proteomes" id="UP000433876"/>
    </source>
</evidence>
<protein>
    <recommendedName>
        <fullName evidence="4">CCHC-type domain-containing protein</fullName>
    </recommendedName>
</protein>
<sequence length="713" mass="81070">MAKLSSKNENDKPGDNPTEEEVQDESFYEDPDDEAGDREKDSHDSPTPESRHQTPKPSKIDKGKQKQAYQSPGACFRNLHFVDNVQSILHRRHDQNDKTKARCVSLKAMAAASSMPSPDDKYARTATLRRHGDDDIEGLPEHPITINELKGMYIRDIHPKVSEPVFAEVLENIWTDVMIKKSQLSDTVERQKDGTIHFEPITTTGKASQFNVETNLKTANKWVVYMSQRTAELQVQLDNARKDNDHLRCARPDIATQTRERGRNQSDDAFREAVRDAAANLVQPKEDQWSQKYKRMKDDLLRKVEECESEAQKSYASMGMAILRQGELEAELADVQAELALLQSKKWPRRKTTVSPATHFHGDEDDEEILDTIEDEGDQGSEGRRREQRGEGHRHNSRARSASGDYSKNTRFVAGGGNPPSSDDASDSDEDDNTPISQAPSTLSGRKSAKVDVPRFFDDPSEDKVTFDAKFAEVFNRLGGSVADNVLPFLDKTHPERLRISKQLLEHLWEAYHNHNAHEKAVQEFQRFYMKTSETFEDFKVKFVRLAGQRRCPKEQWKPEMRRRLTPYLRSLFETTYLSESSFKQYCKLLQSLDEGKRMNDNSNAVNLEARKTNSDYTKPRNSPSGGSYAKRPSDDELKRLHRLGLCFACKKPGHLSTACPEKNKHDRALDASIAEIANQTWGDSVTEVEESAEEDPHNPVEELVNPNPDQGN</sequence>
<evidence type="ECO:0000256" key="3">
    <source>
        <dbReference type="SAM" id="MobiDB-lite"/>
    </source>
</evidence>
<feature type="region of interest" description="Disordered" evidence="3">
    <location>
        <begin position="681"/>
        <end position="713"/>
    </location>
</feature>
<feature type="compositionally biased region" description="Polar residues" evidence="3">
    <location>
        <begin position="615"/>
        <end position="626"/>
    </location>
</feature>
<feature type="compositionally biased region" description="Basic and acidic residues" evidence="3">
    <location>
        <begin position="381"/>
        <end position="394"/>
    </location>
</feature>
<keyword evidence="1" id="KW-0863">Zinc-finger</keyword>
<feature type="coiled-coil region" evidence="2">
    <location>
        <begin position="290"/>
        <end position="345"/>
    </location>
</feature>
<feature type="compositionally biased region" description="Basic and acidic residues" evidence="3">
    <location>
        <begin position="1"/>
        <end position="14"/>
    </location>
</feature>
<feature type="region of interest" description="Disordered" evidence="3">
    <location>
        <begin position="598"/>
        <end position="634"/>
    </location>
</feature>
<accession>A0A8S8Z978</accession>
<dbReference type="VEuPathDB" id="FungiDB:SMAC_09760"/>
<reference evidence="5 6" key="1">
    <citation type="submission" date="2017-07" db="EMBL/GenBank/DDBJ databases">
        <title>Genome sequence of the Sordaria macrospora wild type strain R19027.</title>
        <authorList>
            <person name="Nowrousian M."/>
            <person name="Teichert I."/>
            <person name="Kueck U."/>
        </authorList>
    </citation>
    <scope>NUCLEOTIDE SEQUENCE [LARGE SCALE GENOMIC DNA]</scope>
    <source>
        <strain evidence="5 6">R19027</strain>
        <tissue evidence="5">Mycelium</tissue>
    </source>
</reference>
<feature type="region of interest" description="Disordered" evidence="3">
    <location>
        <begin position="348"/>
        <end position="449"/>
    </location>
</feature>
<comment type="caution">
    <text evidence="5">The sequence shown here is derived from an EMBL/GenBank/DDBJ whole genome shotgun (WGS) entry which is preliminary data.</text>
</comment>
<name>A0A8S8Z978_SORMA</name>
<dbReference type="InterPro" id="IPR036875">
    <property type="entry name" value="Znf_CCHC_sf"/>
</dbReference>
<feature type="region of interest" description="Disordered" evidence="3">
    <location>
        <begin position="1"/>
        <end position="70"/>
    </location>
</feature>
<feature type="compositionally biased region" description="Acidic residues" evidence="3">
    <location>
        <begin position="17"/>
        <end position="36"/>
    </location>
</feature>
<feature type="compositionally biased region" description="Polar residues" evidence="3">
    <location>
        <begin position="434"/>
        <end position="445"/>
    </location>
</feature>
<feature type="compositionally biased region" description="Basic and acidic residues" evidence="3">
    <location>
        <begin position="37"/>
        <end position="64"/>
    </location>
</feature>
<keyword evidence="1" id="KW-0479">Metal-binding</keyword>
<feature type="compositionally biased region" description="Acidic residues" evidence="3">
    <location>
        <begin position="424"/>
        <end position="433"/>
    </location>
</feature>
<keyword evidence="2" id="KW-0175">Coiled coil</keyword>
<dbReference type="EMBL" id="NMPR01000383">
    <property type="protein sequence ID" value="KAA8620664.1"/>
    <property type="molecule type" value="Genomic_DNA"/>
</dbReference>
<dbReference type="Proteomes" id="UP000433876">
    <property type="component" value="Unassembled WGS sequence"/>
</dbReference>
<dbReference type="PROSITE" id="PS50158">
    <property type="entry name" value="ZF_CCHC"/>
    <property type="match status" value="1"/>
</dbReference>
<proteinExistence type="predicted"/>